<protein>
    <submittedName>
        <fullName evidence="1">IS1380 family transposase</fullName>
    </submittedName>
</protein>
<comment type="caution">
    <text evidence="1">The sequence shown here is derived from an EMBL/GenBank/DDBJ whole genome shotgun (WGS) entry which is preliminary data.</text>
</comment>
<evidence type="ECO:0000313" key="1">
    <source>
        <dbReference type="EMBL" id="PYC60683.1"/>
    </source>
</evidence>
<feature type="non-terminal residue" evidence="1">
    <location>
        <position position="1"/>
    </location>
</feature>
<dbReference type="AlphaFoldDB" id="A0A2V4NS92"/>
<proteinExistence type="predicted"/>
<dbReference type="EMBL" id="PYBW01000429">
    <property type="protein sequence ID" value="PYC60683.1"/>
    <property type="molecule type" value="Genomic_DNA"/>
</dbReference>
<feature type="non-terminal residue" evidence="1">
    <location>
        <position position="78"/>
    </location>
</feature>
<sequence length="78" mass="9004">GDLSAWPAHHKVIARKEPLHPRHLKDASAYEVAKGMRYQTFATNTRHGQAQFLDARHRKHARIEPKIRDQKASGMRLL</sequence>
<gene>
    <name evidence="1" type="ORF">C7C46_34035</name>
</gene>
<reference evidence="1 2" key="1">
    <citation type="submission" date="2018-03" db="EMBL/GenBank/DDBJ databases">
        <title>Bioinformatic expansion and discovery of thiopeptide antibiotics.</title>
        <authorList>
            <person name="Schwalen C.J."/>
            <person name="Hudson G.A."/>
            <person name="Mitchell D.A."/>
        </authorList>
    </citation>
    <scope>NUCLEOTIDE SEQUENCE [LARGE SCALE GENOMIC DNA]</scope>
    <source>
        <strain evidence="1 2">ATCC 21389</strain>
    </source>
</reference>
<dbReference type="Proteomes" id="UP000248039">
    <property type="component" value="Unassembled WGS sequence"/>
</dbReference>
<evidence type="ECO:0000313" key="2">
    <source>
        <dbReference type="Proteomes" id="UP000248039"/>
    </source>
</evidence>
<organism evidence="1 2">
    <name type="scientific">Streptomyces tateyamensis</name>
    <dbReference type="NCBI Taxonomy" id="565073"/>
    <lineage>
        <taxon>Bacteria</taxon>
        <taxon>Bacillati</taxon>
        <taxon>Actinomycetota</taxon>
        <taxon>Actinomycetes</taxon>
        <taxon>Kitasatosporales</taxon>
        <taxon>Streptomycetaceae</taxon>
        <taxon>Streptomyces</taxon>
    </lineage>
</organism>
<accession>A0A2V4NS92</accession>
<name>A0A2V4NS92_9ACTN</name>
<keyword evidence="2" id="KW-1185">Reference proteome</keyword>